<evidence type="ECO:0000313" key="3">
    <source>
        <dbReference type="Proteomes" id="UP000199013"/>
    </source>
</evidence>
<sequence length="89" mass="9420">MGSWTGSLPGPRTDHGLASPAGHVSGNGVDVRQVSDQDLFLPAPAAVFRHRDGYPPVAMRWTCSAGVLCGRGAVVTAHASREPFRELRP</sequence>
<accession>A0A1C3PFX1</accession>
<name>A0A1C3PFX1_9ACTN</name>
<protein>
    <submittedName>
        <fullName evidence="2">Uncharacterized protein</fullName>
    </submittedName>
</protein>
<evidence type="ECO:0000313" key="2">
    <source>
        <dbReference type="EMBL" id="SBW28725.1"/>
    </source>
</evidence>
<keyword evidence="3" id="KW-1185">Reference proteome</keyword>
<dbReference type="Proteomes" id="UP000199013">
    <property type="component" value="Unassembled WGS sequence"/>
</dbReference>
<gene>
    <name evidence="2" type="ORF">FDG2_5916</name>
</gene>
<dbReference type="EMBL" id="FLUV01002447">
    <property type="protein sequence ID" value="SBW28725.1"/>
    <property type="molecule type" value="Genomic_DNA"/>
</dbReference>
<organism evidence="2 3">
    <name type="scientific">Candidatus Protofrankia californiensis</name>
    <dbReference type="NCBI Taxonomy" id="1839754"/>
    <lineage>
        <taxon>Bacteria</taxon>
        <taxon>Bacillati</taxon>
        <taxon>Actinomycetota</taxon>
        <taxon>Actinomycetes</taxon>
        <taxon>Frankiales</taxon>
        <taxon>Frankiaceae</taxon>
        <taxon>Protofrankia</taxon>
    </lineage>
</organism>
<evidence type="ECO:0000256" key="1">
    <source>
        <dbReference type="SAM" id="MobiDB-lite"/>
    </source>
</evidence>
<proteinExistence type="predicted"/>
<dbReference type="AlphaFoldDB" id="A0A1C3PFX1"/>
<feature type="region of interest" description="Disordered" evidence="1">
    <location>
        <begin position="1"/>
        <end position="29"/>
    </location>
</feature>
<reference evidence="3" key="1">
    <citation type="submission" date="2016-02" db="EMBL/GenBank/DDBJ databases">
        <authorList>
            <person name="Wibberg D."/>
        </authorList>
    </citation>
    <scope>NUCLEOTIDE SEQUENCE [LARGE SCALE GENOMIC DNA]</scope>
</reference>